<dbReference type="Pfam" id="PF15350">
    <property type="entry name" value="ETAA1"/>
    <property type="match status" value="1"/>
</dbReference>
<name>G1KYZ0_ANOCA</name>
<dbReference type="GO" id="GO:0043539">
    <property type="term" value="F:protein serine/threonine kinase activator activity"/>
    <property type="evidence" value="ECO:0000318"/>
    <property type="project" value="GO_Central"/>
</dbReference>
<dbReference type="OrthoDB" id="9378993at2759"/>
<dbReference type="GO" id="GO:0031297">
    <property type="term" value="P:replication fork processing"/>
    <property type="evidence" value="ECO:0000318"/>
    <property type="project" value="GO_Central"/>
</dbReference>
<dbReference type="PANTHER" id="PTHR16434">
    <property type="entry name" value="EWING'S TUMOR-ASSOCIATED ANTIGEN 1 ETAA1"/>
    <property type="match status" value="1"/>
</dbReference>
<dbReference type="Proteomes" id="UP000001646">
    <property type="component" value="Chromosome 2"/>
</dbReference>
<reference evidence="2" key="3">
    <citation type="submission" date="2025-09" db="UniProtKB">
        <authorList>
            <consortium name="Ensembl"/>
        </authorList>
    </citation>
    <scope>IDENTIFICATION</scope>
</reference>
<dbReference type="GO" id="GO:2000001">
    <property type="term" value="P:regulation of DNA damage checkpoint"/>
    <property type="evidence" value="ECO:0000318"/>
    <property type="project" value="GO_Central"/>
</dbReference>
<evidence type="ECO:0000313" key="2">
    <source>
        <dbReference type="Ensembl" id="ENSACAP00000021284.2"/>
    </source>
</evidence>
<dbReference type="GeneID" id="100566477"/>
<reference evidence="2" key="2">
    <citation type="submission" date="2025-08" db="UniProtKB">
        <authorList>
            <consortium name="Ensembl"/>
        </authorList>
    </citation>
    <scope>IDENTIFICATION</scope>
</reference>
<feature type="region of interest" description="Disordered" evidence="1">
    <location>
        <begin position="706"/>
        <end position="733"/>
    </location>
</feature>
<dbReference type="Bgee" id="ENSACAG00000007953">
    <property type="expression patterns" value="Expressed in forelimb bud and 13 other cell types or tissues"/>
</dbReference>
<dbReference type="GeneTree" id="ENSGT00390000009597"/>
<dbReference type="GO" id="GO:0043596">
    <property type="term" value="C:nuclear replication fork"/>
    <property type="evidence" value="ECO:0000318"/>
    <property type="project" value="GO_Central"/>
</dbReference>
<feature type="compositionally biased region" description="Polar residues" evidence="1">
    <location>
        <begin position="74"/>
        <end position="88"/>
    </location>
</feature>
<accession>G1KYZ0</accession>
<gene>
    <name evidence="2" type="primary">etaa1</name>
</gene>
<sequence>MASKRRAAAAKNAEELRLKSPTMRRSRRKAAAAAEATQEGKGGEAAGEAPASPRGPPETNSYKTPKRTRASRSRMPTFSSPANETDVQQEIFWDPQSPITYKLGNEQKKQTVNGHTVEISEIVNRIAPQDEKPACHEGNLLGFWIGDDAIPCTPAITKGRLRRKVNGVRGRQSKHREEELMELAKQFDKNLTDAIQDQNSSVHTITHFTSEAERSTEHEDEPGMQNQQGFLEENPKANPTFGTVGRSTKALEPCEDSRQEPLNLDAEIALNELFDGPTQKCSGRLSQGLSDCSSNSSFHENQNMLLEEDNITAASKQTIGEAHLREGIAVLLTECVATALAPNSKGSSGQTAPKISSCTTGSIVSSNVDRIANDDFDDWGDDSFLMQITQNPELIQESPSSHVSDKNMEQKESSVVSAQSALFHSFKNDPTLSALQKYRDTGNTERVLPHSNLTIKTEKTKFISTSGDNKITCHNPLPVKPGTKSKQEGFTQLKCPDSGSFPEKRSLSVSEPSALPKPQVEKYESSISNTNHQSSFVCSSMKALNITKASGPDSACHLKQKELPKNSAFAFENWDEPKFSDEVLDLFCESDSLWDTNGDDDDDLLCQVCDDVEKNTLSQKVVKEKENATPTLGNPSKLEVSSCLTGANQAISNCPLVQKGHMGRKTFSLGTPVKIATLPKNENCRNPVQTNWQAFKTESTNCIQGKWSRSHSAPGGDFSSGSSSAAPSNGYLNDSNVQWQKGLSNIGRVPNNSNINQLPTEKSKYVFRKTNPSQTLALDYRSVNVGQTLKIIPGFGENKNAPNIQFQTANQTNTKLPFKRHLSDCLTQYETEQKSTKCSQEEIARKKQEALERRKCKMQALLKNTAPT</sequence>
<dbReference type="KEGG" id="acs:100566477"/>
<dbReference type="HOGENOM" id="CLU_015351_0_0_1"/>
<dbReference type="InParanoid" id="G1KYZ0"/>
<feature type="compositionally biased region" description="Basic and acidic residues" evidence="1">
    <location>
        <begin position="403"/>
        <end position="412"/>
    </location>
</feature>
<evidence type="ECO:0008006" key="4">
    <source>
        <dbReference type="Google" id="ProtNLM"/>
    </source>
</evidence>
<evidence type="ECO:0000313" key="3">
    <source>
        <dbReference type="Proteomes" id="UP000001646"/>
    </source>
</evidence>
<feature type="compositionally biased region" description="Polar residues" evidence="1">
    <location>
        <begin position="393"/>
        <end position="402"/>
    </location>
</feature>
<dbReference type="GO" id="GO:0006974">
    <property type="term" value="P:DNA damage response"/>
    <property type="evidence" value="ECO:0000318"/>
    <property type="project" value="GO_Central"/>
</dbReference>
<dbReference type="Ensembl" id="ENSACAT00000025317.3">
    <property type="protein sequence ID" value="ENSACAP00000021284.2"/>
    <property type="gene ID" value="ENSACAG00000007953.4"/>
</dbReference>
<feature type="region of interest" description="Disordered" evidence="1">
    <location>
        <begin position="1"/>
        <end position="88"/>
    </location>
</feature>
<proteinExistence type="predicted"/>
<feature type="region of interest" description="Disordered" evidence="1">
    <location>
        <begin position="393"/>
        <end position="414"/>
    </location>
</feature>
<protein>
    <recommendedName>
        <fullName evidence="4">ETAA1 activator of ATR kinase</fullName>
    </recommendedName>
</protein>
<dbReference type="eggNOG" id="ENOG502QTMP">
    <property type="taxonomic scope" value="Eukaryota"/>
</dbReference>
<feature type="compositionally biased region" description="Low complexity" evidence="1">
    <location>
        <begin position="712"/>
        <end position="728"/>
    </location>
</feature>
<organism evidence="2 3">
    <name type="scientific">Anolis carolinensis</name>
    <name type="common">Green anole</name>
    <name type="synonym">American chameleon</name>
    <dbReference type="NCBI Taxonomy" id="28377"/>
    <lineage>
        <taxon>Eukaryota</taxon>
        <taxon>Metazoa</taxon>
        <taxon>Chordata</taxon>
        <taxon>Craniata</taxon>
        <taxon>Vertebrata</taxon>
        <taxon>Euteleostomi</taxon>
        <taxon>Lepidosauria</taxon>
        <taxon>Squamata</taxon>
        <taxon>Bifurcata</taxon>
        <taxon>Unidentata</taxon>
        <taxon>Episquamata</taxon>
        <taxon>Toxicofera</taxon>
        <taxon>Iguania</taxon>
        <taxon>Dactyloidae</taxon>
        <taxon>Anolis</taxon>
    </lineage>
</organism>
<dbReference type="AlphaFoldDB" id="G1KYZ0"/>
<feature type="region of interest" description="Disordered" evidence="1">
    <location>
        <begin position="473"/>
        <end position="526"/>
    </location>
</feature>
<keyword evidence="3" id="KW-1185">Reference proteome</keyword>
<dbReference type="CTD" id="54465"/>
<dbReference type="InterPro" id="IPR029406">
    <property type="entry name" value="ETAA1"/>
</dbReference>
<dbReference type="FunCoup" id="G1KYZ0">
    <property type="interactions" value="403"/>
</dbReference>
<reference evidence="2 3" key="1">
    <citation type="submission" date="2009-12" db="EMBL/GenBank/DDBJ databases">
        <title>The Genome Sequence of Anolis carolinensis (Green Anole Lizard).</title>
        <authorList>
            <consortium name="The Genome Sequencing Platform"/>
            <person name="Di Palma F."/>
            <person name="Alfoldi J."/>
            <person name="Heiman D."/>
            <person name="Young S."/>
            <person name="Grabherr M."/>
            <person name="Johnson J."/>
            <person name="Lander E.S."/>
            <person name="Lindblad-Toh K."/>
        </authorList>
    </citation>
    <scope>NUCLEOTIDE SEQUENCE [LARGE SCALE GENOMIC DNA]</scope>
    <source>
        <strain evidence="2 3">JBL SC #1</strain>
    </source>
</reference>
<feature type="region of interest" description="Disordered" evidence="1">
    <location>
        <begin position="209"/>
        <end position="243"/>
    </location>
</feature>
<dbReference type="PANTHER" id="PTHR16434:SF2">
    <property type="entry name" value="EWING'S TUMOR-ASSOCIATED ANTIGEN 1"/>
    <property type="match status" value="1"/>
</dbReference>
<evidence type="ECO:0000256" key="1">
    <source>
        <dbReference type="SAM" id="MobiDB-lite"/>
    </source>
</evidence>